<protein>
    <submittedName>
        <fullName evidence="1">Uncharacterized protein</fullName>
    </submittedName>
</protein>
<dbReference type="AlphaFoldDB" id="A0A2R5GTR1"/>
<evidence type="ECO:0000313" key="2">
    <source>
        <dbReference type="Proteomes" id="UP000241890"/>
    </source>
</evidence>
<dbReference type="InParanoid" id="A0A2R5GTR1"/>
<proteinExistence type="predicted"/>
<accession>A0A2R5GTR1</accession>
<dbReference type="Proteomes" id="UP000241890">
    <property type="component" value="Unassembled WGS sequence"/>
</dbReference>
<evidence type="ECO:0000313" key="1">
    <source>
        <dbReference type="EMBL" id="GBG33709.1"/>
    </source>
</evidence>
<dbReference type="EMBL" id="BEYU01000166">
    <property type="protein sequence ID" value="GBG33709.1"/>
    <property type="molecule type" value="Genomic_DNA"/>
</dbReference>
<gene>
    <name evidence="1" type="ORF">FCC1311_099322</name>
</gene>
<organism evidence="1 2">
    <name type="scientific">Hondaea fermentalgiana</name>
    <dbReference type="NCBI Taxonomy" id="2315210"/>
    <lineage>
        <taxon>Eukaryota</taxon>
        <taxon>Sar</taxon>
        <taxon>Stramenopiles</taxon>
        <taxon>Bigyra</taxon>
        <taxon>Labyrinthulomycetes</taxon>
        <taxon>Thraustochytrida</taxon>
        <taxon>Thraustochytriidae</taxon>
        <taxon>Hondaea</taxon>
    </lineage>
</organism>
<name>A0A2R5GTR1_9STRA</name>
<sequence length="170" mass="19520">METMENSDHECDLGSSQATYDPSTKFHRLWSRVDIATAIAARRCHLQYSQYCNLWGGDGLNMRVLSERLYRHISIRLFDSSTESMLRKQFSFVQWISAVVGDKTLGLDTSFSRRRNAAYAFSLFLRDNRIVTSQCVNADAGPGRKRSHWHWPTLKTETRHILATAAVSRC</sequence>
<reference evidence="1 2" key="1">
    <citation type="submission" date="2017-12" db="EMBL/GenBank/DDBJ databases">
        <title>Sequencing, de novo assembly and annotation of complete genome of a new Thraustochytrid species, strain FCC1311.</title>
        <authorList>
            <person name="Sedici K."/>
            <person name="Godart F."/>
            <person name="Aiese Cigliano R."/>
            <person name="Sanseverino W."/>
            <person name="Barakat M."/>
            <person name="Ortet P."/>
            <person name="Marechal E."/>
            <person name="Cagnac O."/>
            <person name="Amato A."/>
        </authorList>
    </citation>
    <scope>NUCLEOTIDE SEQUENCE [LARGE SCALE GENOMIC DNA]</scope>
</reference>
<keyword evidence="2" id="KW-1185">Reference proteome</keyword>
<comment type="caution">
    <text evidence="1">The sequence shown here is derived from an EMBL/GenBank/DDBJ whole genome shotgun (WGS) entry which is preliminary data.</text>
</comment>